<name>A0A1K1QB51_9BACT</name>
<evidence type="ECO:0000313" key="2">
    <source>
        <dbReference type="EMBL" id="SFW56422.1"/>
    </source>
</evidence>
<keyword evidence="1" id="KW-0812">Transmembrane</keyword>
<feature type="transmembrane region" description="Helical" evidence="1">
    <location>
        <begin position="54"/>
        <end position="73"/>
    </location>
</feature>
<sequence length="101" mass="10983">MGSHIIIKRPDHLSVDMNSLPLDLYHSKGQCMITSGTLYDIPVVKAKIMKNLQLALLGFAIMLLSSCEVVGGIFKAGVWTGIIAVAVVVFLIIFLVSRGRK</sequence>
<keyword evidence="1" id="KW-1133">Transmembrane helix</keyword>
<dbReference type="Proteomes" id="UP000183788">
    <property type="component" value="Unassembled WGS sequence"/>
</dbReference>
<evidence type="ECO:0000256" key="1">
    <source>
        <dbReference type="SAM" id="Phobius"/>
    </source>
</evidence>
<accession>A0A1K1QB51</accession>
<feature type="transmembrane region" description="Helical" evidence="1">
    <location>
        <begin position="79"/>
        <end position="97"/>
    </location>
</feature>
<reference evidence="2 3" key="1">
    <citation type="submission" date="2016-11" db="EMBL/GenBank/DDBJ databases">
        <authorList>
            <person name="Jaros S."/>
            <person name="Januszkiewicz K."/>
            <person name="Wedrychowicz H."/>
        </authorList>
    </citation>
    <scope>NUCLEOTIDE SEQUENCE [LARGE SCALE GENOMIC DNA]</scope>
    <source>
        <strain evidence="2 3">DSM 784</strain>
    </source>
</reference>
<keyword evidence="1" id="KW-0472">Membrane</keyword>
<organism evidence="2 3">
    <name type="scientific">Chitinophaga sancti</name>
    <dbReference type="NCBI Taxonomy" id="1004"/>
    <lineage>
        <taxon>Bacteria</taxon>
        <taxon>Pseudomonadati</taxon>
        <taxon>Bacteroidota</taxon>
        <taxon>Chitinophagia</taxon>
        <taxon>Chitinophagales</taxon>
        <taxon>Chitinophagaceae</taxon>
        <taxon>Chitinophaga</taxon>
    </lineage>
</organism>
<dbReference type="AlphaFoldDB" id="A0A1K1QB51"/>
<evidence type="ECO:0000313" key="3">
    <source>
        <dbReference type="Proteomes" id="UP000183788"/>
    </source>
</evidence>
<dbReference type="EMBL" id="FPIZ01000007">
    <property type="protein sequence ID" value="SFW56422.1"/>
    <property type="molecule type" value="Genomic_DNA"/>
</dbReference>
<protein>
    <submittedName>
        <fullName evidence="2">Uncharacterized protein</fullName>
    </submittedName>
</protein>
<proteinExistence type="predicted"/>
<gene>
    <name evidence="2" type="ORF">SAMN05661012_02568</name>
</gene>